<dbReference type="EMBL" id="HBIR01053484">
    <property type="protein sequence ID" value="CAE0589812.1"/>
    <property type="molecule type" value="Transcribed_RNA"/>
</dbReference>
<gene>
    <name evidence="1" type="ORF">EHUX00137_LOCUS41682</name>
</gene>
<reference evidence="1" key="1">
    <citation type="submission" date="2021-01" db="EMBL/GenBank/DDBJ databases">
        <authorList>
            <person name="Corre E."/>
            <person name="Pelletier E."/>
            <person name="Niang G."/>
            <person name="Scheremetjew M."/>
            <person name="Finn R."/>
            <person name="Kale V."/>
            <person name="Holt S."/>
            <person name="Cochrane G."/>
            <person name="Meng A."/>
            <person name="Brown T."/>
            <person name="Cohen L."/>
        </authorList>
    </citation>
    <scope>NUCLEOTIDE SEQUENCE</scope>
    <source>
        <strain evidence="1">379</strain>
    </source>
</reference>
<proteinExistence type="predicted"/>
<organism evidence="1">
    <name type="scientific">Emiliania huxleyi</name>
    <name type="common">Coccolithophore</name>
    <name type="synonym">Pontosphaera huxleyi</name>
    <dbReference type="NCBI Taxonomy" id="2903"/>
    <lineage>
        <taxon>Eukaryota</taxon>
        <taxon>Haptista</taxon>
        <taxon>Haptophyta</taxon>
        <taxon>Prymnesiophyceae</taxon>
        <taxon>Isochrysidales</taxon>
        <taxon>Noelaerhabdaceae</taxon>
        <taxon>Emiliania</taxon>
    </lineage>
</organism>
<protein>
    <submittedName>
        <fullName evidence="1">Uncharacterized protein</fullName>
    </submittedName>
</protein>
<evidence type="ECO:0000313" key="1">
    <source>
        <dbReference type="EMBL" id="CAE0589812.1"/>
    </source>
</evidence>
<dbReference type="AlphaFoldDB" id="A0A7S3X1K5"/>
<name>A0A7S3X1K5_EMIHU</name>
<accession>A0A7S3X1K5</accession>
<sequence length="195" mass="20899">MAYVGPITAGAVVIGGAVTSMAVKYFTEEHPLVRAERCCWAKDHALEVDQAKQAALHALVSEHFQLGSQLELCFTVLSAAGDMMLSAASDMMQYENWFVKCGDWIIEFGSGQGLIGGVWHNSVDVHCIPRGNRVLAPPPQLRARRQLHLRGPLAEYAEPDGGLHRQAPSRVCDGQGASGLAQCAASGVAMTQLNT</sequence>